<feature type="region of interest" description="Disordered" evidence="1">
    <location>
        <begin position="185"/>
        <end position="419"/>
    </location>
</feature>
<sequence>MGINLNRANYSWEHTNAQAISAALRTDREGADPQEMVVTWMEIAQSFRALAEYLAATVRASVDSHEGEAAEAFRSSTLPLAGFAEECGAQAVEAAHAVHLQAEYLESARSLVPIGQPRPEKGFLDAILPGLTGYADAMDSWDQDNQRARDVMVEYQGNSNGVLGSTLGFDPQARVGELRVAAPPPVTPVSEVHPPDSVVEPSSAPVMSPRDERTEWQGGADPVDGGGPRVPRSGGGPSPDLDPDVEAAPPGGQPAGAIPQPSAAGQAPAVETRWATRETGGPSWTTTSPGVSSGAGPTAGGRGPGPFGMAARHPGSGAGAPPGRGPGPGGSGTAPLGPGPGVAGGGTTSPSRPGPAAGGPGTGLGGVPGGSTAGRSSETDDTPSHRRADYLVEMESLFDDDRRVAPPVLDGMNRPHEER</sequence>
<proteinExistence type="predicted"/>
<feature type="compositionally biased region" description="Gly residues" evidence="1">
    <location>
        <begin position="316"/>
        <end position="332"/>
    </location>
</feature>
<feature type="compositionally biased region" description="Low complexity" evidence="1">
    <location>
        <begin position="279"/>
        <end position="296"/>
    </location>
</feature>
<organism evidence="2 3">
    <name type="scientific">Actinoalloteichus caeruleus DSM 43889</name>
    <dbReference type="NCBI Taxonomy" id="1120930"/>
    <lineage>
        <taxon>Bacteria</taxon>
        <taxon>Bacillati</taxon>
        <taxon>Actinomycetota</taxon>
        <taxon>Actinomycetes</taxon>
        <taxon>Pseudonocardiales</taxon>
        <taxon>Pseudonocardiaceae</taxon>
        <taxon>Actinoalloteichus</taxon>
        <taxon>Actinoalloteichus cyanogriseus</taxon>
    </lineage>
</organism>
<dbReference type="RefSeq" id="WP_026417767.1">
    <property type="nucleotide sequence ID" value="NZ_AUBJ02000001.1"/>
</dbReference>
<feature type="compositionally biased region" description="Gly residues" evidence="1">
    <location>
        <begin position="224"/>
        <end position="237"/>
    </location>
</feature>
<evidence type="ECO:0008006" key="4">
    <source>
        <dbReference type="Google" id="ProtNLM"/>
    </source>
</evidence>
<keyword evidence="3" id="KW-1185">Reference proteome</keyword>
<dbReference type="InterPro" id="IPR038332">
    <property type="entry name" value="PPE_sf"/>
</dbReference>
<evidence type="ECO:0000256" key="1">
    <source>
        <dbReference type="SAM" id="MobiDB-lite"/>
    </source>
</evidence>
<feature type="compositionally biased region" description="Gly residues" evidence="1">
    <location>
        <begin position="356"/>
        <end position="372"/>
    </location>
</feature>
<accession>A0ABT1JK40</accession>
<dbReference type="SUPFAM" id="SSF140459">
    <property type="entry name" value="PE/PPE dimer-like"/>
    <property type="match status" value="1"/>
</dbReference>
<reference evidence="2 3" key="1">
    <citation type="submission" date="2022-06" db="EMBL/GenBank/DDBJ databases">
        <title>Genomic Encyclopedia of Type Strains, Phase I: the one thousand microbial genomes (KMG-I) project.</title>
        <authorList>
            <person name="Kyrpides N."/>
        </authorList>
    </citation>
    <scope>NUCLEOTIDE SEQUENCE [LARGE SCALE GENOMIC DNA]</scope>
    <source>
        <strain evidence="2 3">DSM 43889</strain>
    </source>
</reference>
<gene>
    <name evidence="2" type="ORF">G443_003135</name>
</gene>
<feature type="compositionally biased region" description="Gly residues" evidence="1">
    <location>
        <begin position="297"/>
        <end position="306"/>
    </location>
</feature>
<comment type="caution">
    <text evidence="2">The sequence shown here is derived from an EMBL/GenBank/DDBJ whole genome shotgun (WGS) entry which is preliminary data.</text>
</comment>
<dbReference type="Gene3D" id="1.20.1260.20">
    <property type="entry name" value="PPE superfamily"/>
    <property type="match status" value="1"/>
</dbReference>
<evidence type="ECO:0000313" key="2">
    <source>
        <dbReference type="EMBL" id="MCP2332865.1"/>
    </source>
</evidence>
<dbReference type="Proteomes" id="UP000791080">
    <property type="component" value="Unassembled WGS sequence"/>
</dbReference>
<protein>
    <recommendedName>
        <fullName evidence="4">PPE family protein</fullName>
    </recommendedName>
</protein>
<dbReference type="EMBL" id="AUBJ02000001">
    <property type="protein sequence ID" value="MCP2332865.1"/>
    <property type="molecule type" value="Genomic_DNA"/>
</dbReference>
<feature type="compositionally biased region" description="Low complexity" evidence="1">
    <location>
        <begin position="247"/>
        <end position="269"/>
    </location>
</feature>
<evidence type="ECO:0000313" key="3">
    <source>
        <dbReference type="Proteomes" id="UP000791080"/>
    </source>
</evidence>
<name>A0ABT1JK40_ACTCY</name>